<evidence type="ECO:0000259" key="13">
    <source>
        <dbReference type="PROSITE" id="PS50526"/>
    </source>
</evidence>
<dbReference type="InterPro" id="IPR014023">
    <property type="entry name" value="Mononeg_RNA_pol_cat"/>
</dbReference>
<evidence type="ECO:0000256" key="9">
    <source>
        <dbReference type="ARBA" id="ARBA00047332"/>
    </source>
</evidence>
<evidence type="ECO:0000256" key="10">
    <source>
        <dbReference type="ARBA" id="ARBA00047370"/>
    </source>
</evidence>
<dbReference type="Pfam" id="PF14314">
    <property type="entry name" value="Methyltrans_Mon_2nd"/>
    <property type="match status" value="1"/>
</dbReference>
<comment type="subcellular location">
    <subcellularLocation>
        <location evidence="12">Virion</location>
    </subcellularLocation>
    <subcellularLocation>
        <location evidence="12">Host cytoplasm</location>
    </subcellularLocation>
</comment>
<evidence type="ECO:0000256" key="8">
    <source>
        <dbReference type="ARBA" id="ARBA00024499"/>
    </source>
</evidence>
<dbReference type="EC" id="2.7.7.48" evidence="12"/>
<sequence>MQRNFIEAEISNLKHSPNGLLNSHLNSPLRSPPLHRLAEHLGEGTPLKKRVERRDAELLVTHLDPNQEISFDFTHGISILNRHLRKRDTVTHTLVTQLDKKAREVAKELLVTQYPALQEMGASVNLNNLTWRPSEVEARYNNLRDTLLQLAWGTSADAEVIPEILNASHPQVTKGVRHWDSGGGLHIAVTETYACMRDTRSQLVMTRDQFLCLSDMIHQRAVCLHACRLAAELESSLYPSVQQLEHIFSWGDKILELHGNEGYALISKWESLCTGVLLQHNPDPLVANSAFLDEMMKTFDEEAGKLGSHLTSAPIVEWLKQAGRENPHVVSQAFGLYRIWGHPVVNPLRGVAKLRAVACKPKATNHTLKERVTCKAKEMFAFNFFRKNRRWPHMDVSKLPESSVLKKRVTKGEALSRHHKLYRMLDWKEVKFLKNFNVMENLELSDMISDKATSLPKSELLPNLERRHSIGASWERAVLVRHMQQLETCPREILDLVSKEGFGDDEAVVGVCPKERELKMEPRMFGLLPLRKRMYVVITEAMLANDILPYFPDITMMDDSITLTKKIIQMTHQGSALKSIMITLDFEKWNSHMRKEETWDIFQMFDDLYGLTDVFTRSHEMFDSAQLYLADSSYLPSVDRKNNRLVEDEGCWSGHLGGIEGLRQKGWTIVTNAMLRLIADDMNMNISIMGQGDNQVMKCIHPRDLTDQEIVSRHKEFMARLFDMTSQYGPPLKPSETWCSSNFFIYGKYPVLKGVPLSLSLKRLVRIFPTSNDGFPSFDVACSSIFANASAATQHEVSPLIPYIVAVQEVVRAFYYHMGSSGLHPGSLIKVLESKKVVKIPQENAHPLALKDPVTREQIDAIQRLNTDFLVSLLLHPKSLGGFSIQLLGSLCIRGHPDPLTLDISLLKSAHAHGTPMMKKAITVMLSPVLSPAISPSMLIQDPVAINLLSPSTASDVVKRKVTSALRNASWILNAKIKEFIHLSCDGSDALCEYLLLMKPLNPRVAHEIFQSTLFGRAQHMVNQLNKTNTMIKITRKMHGIDLLSVASKADASHWAVVLYQQQASGDLLWDPSKCSTEWAQTLRDRGWKTTVTGVTVASPFEMFKVYPTQTADCQSESHPNPCTGYLLCRAGSQSSTLNILRGTEIGAIMPYVGNRTVEKISALAKEYSRQVPPVLSSAFLLQKLQGWGIEVGSPFSELLNRLVTALCNKDPKELYPLHDNIKGSLEHRFLDHATKHGGSLPILYSPATAWYLSSDTLSQYARGAGNYNLHFQATYTCVLTCLAVSGNAPPPACLHYHQVCNSCCVPIYERLLQLPPSSISLDQLIPSRPNNPFCWVNLESLPAIQPQLYPRLDPNRLGPGELTDLLSVAMGRELAYQVRKSVTGYHMSDIGISRKSIPVPWIYKANPVLTIEAMAICLISYISRDISTVFEQEGSRAALTLVMEHMSRLSNNLFFHMADLEARPEFFEPLTRGPYFHSPSAGTPVSVSDSAANWKSILADTLHLWLISDYKPSTALALLPSVGEPSDADFNPATLQQLCKMISAFPEDDIQAVSIWRCWNRTHSSTRSLQQDNSLETVTSIIKFGGSTLDQRILSTASKAALSESFELLTEDLDLLSKRAEPYTCRDQGEIQPITRSDIPKKGVETLVAFSSSHRASTCVEIAEKTMAPPPVDTAHWLNIWKTEGILTLAPYKILSLGDILPMSCNKIACLGEGAGGLLSTLARMYPNAQIFYNSLLSPEAACSQVLPSFLPSGVMITPGVKERLIGMSFTTDTPSDLTHEDYASRAGRAIQGPFDLITCDAEGDGWDTPVKGLQLAHTFCHLSTLWKVSHGILKTYGLSPHLVGAQIAILLHHYRVVGVCRSLMSSPDNTELYLCGAGRELCPDPLGPFPTSAKLTTTLVEPALKRLRQKLMDYDYQASHAPREMILQYSQLLETASSIHKNLSLINRLCPGKLWASEHVTYPTDTIESILESGAPLMKGQTRRFMHKFLSGMLTAPIIKEYLLFHGIWLVLALNTVGHPDCEEELRTGVLLVYLNKQGKTATALSSVSSPMWRGGMPGSIAVYPLSEHWESKHYKLCFRTAGAILKLAPHLLISPSRTLSRASRPRNPSLIPAILHWPTYIGKLGESIPS</sequence>
<comment type="catalytic activity">
    <reaction evidence="9 12">
        <text>a 5'-end (5'-triphosphoguanosine)-adenylyl-adenylyl-cytidylyl-adenosine in mRNA + S-adenosyl-L-methionine = a 5'-end (5'-triphosphoguanosine)-(2'-O-methyladenylyl)-adenylyl-cytidylyl-adenosine in mRNA + S-adenosyl-L-homocysteine + H(+)</text>
        <dbReference type="Rhea" id="RHEA:65380"/>
        <dbReference type="Rhea" id="RHEA-COMP:16797"/>
        <dbReference type="Rhea" id="RHEA-COMP:16801"/>
        <dbReference type="ChEBI" id="CHEBI:15378"/>
        <dbReference type="ChEBI" id="CHEBI:57856"/>
        <dbReference type="ChEBI" id="CHEBI:59789"/>
        <dbReference type="ChEBI" id="CHEBI:156482"/>
        <dbReference type="ChEBI" id="CHEBI:156484"/>
    </reaction>
</comment>
<dbReference type="GO" id="GO:0044423">
    <property type="term" value="C:virion component"/>
    <property type="evidence" value="ECO:0007669"/>
    <property type="project" value="UniProtKB-KW"/>
</dbReference>
<comment type="catalytic activity">
    <reaction evidence="11 12">
        <text>GTP + H2O = GDP + phosphate + H(+)</text>
        <dbReference type="Rhea" id="RHEA:19669"/>
        <dbReference type="ChEBI" id="CHEBI:15377"/>
        <dbReference type="ChEBI" id="CHEBI:15378"/>
        <dbReference type="ChEBI" id="CHEBI:37565"/>
        <dbReference type="ChEBI" id="CHEBI:43474"/>
        <dbReference type="ChEBI" id="CHEBI:58189"/>
    </reaction>
</comment>
<comment type="catalytic activity">
    <reaction evidence="10">
        <text>a 5'-end (5'-triphosphoguanosine)-adenylyl-adenylyl-cytidylyl-adenosine in mRNA + 2 S-adenosyl-L-methionine = a 5'-end (N(7)-methyl 5'-triphosphoguanosine)-(2'-O-methyladenylyl)-adenylyl-cytidylyl-adenosine in mRNA + 2 S-adenosyl-L-homocysteine + H(+)</text>
        <dbReference type="Rhea" id="RHEA:65376"/>
        <dbReference type="Rhea" id="RHEA-COMP:16797"/>
        <dbReference type="Rhea" id="RHEA-COMP:16798"/>
        <dbReference type="ChEBI" id="CHEBI:15378"/>
        <dbReference type="ChEBI" id="CHEBI:57856"/>
        <dbReference type="ChEBI" id="CHEBI:59789"/>
        <dbReference type="ChEBI" id="CHEBI:156483"/>
        <dbReference type="ChEBI" id="CHEBI:156484"/>
        <dbReference type="EC" id="2.1.1.375"/>
    </reaction>
</comment>
<dbReference type="GO" id="GO:0003968">
    <property type="term" value="F:RNA-directed RNA polymerase activity"/>
    <property type="evidence" value="ECO:0007669"/>
    <property type="project" value="UniProtKB-KW"/>
</dbReference>
<feature type="domain" description="RdRp catalytic" evidence="13">
    <location>
        <begin position="578"/>
        <end position="754"/>
    </location>
</feature>
<keyword evidence="6" id="KW-0511">Multifunctional enzyme</keyword>
<dbReference type="InterPro" id="IPR039530">
    <property type="entry name" value="L_methyltransferase_rhabdo"/>
</dbReference>
<dbReference type="InterPro" id="IPR026890">
    <property type="entry name" value="Mononeg_mRNAcap"/>
</dbReference>
<keyword evidence="12" id="KW-0693">Viral RNA replication</keyword>
<dbReference type="EC" id="2.7.7.88" evidence="12"/>
<dbReference type="EC" id="2.1.1.-" evidence="12"/>
<keyword evidence="5" id="KW-0378">Hydrolase</keyword>
<keyword evidence="12 15" id="KW-0696">RNA-directed RNA polymerase</keyword>
<evidence type="ECO:0000256" key="4">
    <source>
        <dbReference type="ARBA" id="ARBA00022691"/>
    </source>
</evidence>
<dbReference type="EMBL" id="MK026568">
    <property type="protein sequence ID" value="AYP67539.1"/>
    <property type="molecule type" value="Genomic_RNA"/>
</dbReference>
<dbReference type="InterPro" id="IPR016269">
    <property type="entry name" value="RNA-dir_pol_paramyxovirus"/>
</dbReference>
<keyword evidence="12" id="KW-0507">mRNA processing</keyword>
<evidence type="ECO:0000256" key="11">
    <source>
        <dbReference type="ARBA" id="ARBA00048548"/>
    </source>
</evidence>
<protein>
    <recommendedName>
        <fullName evidence="12">RNA-directed RNA polymerase L</fullName>
        <shortName evidence="12">Protein L</shortName>
    </recommendedName>
    <alternativeName>
        <fullName evidence="12">Large structural protein</fullName>
    </alternativeName>
    <alternativeName>
        <fullName evidence="12">Replicase</fullName>
    </alternativeName>
    <alternativeName>
        <fullName evidence="12">Transcriptase</fullName>
    </alternativeName>
    <domain>
        <recommendedName>
            <fullName evidence="12">RNA-directed RNA polymerase</fullName>
            <ecNumber evidence="12">2.7.7.48</ecNumber>
        </recommendedName>
    </domain>
    <domain>
        <recommendedName>
            <fullName evidence="12">GTP phosphohydrolase</fullName>
            <ecNumber evidence="12">3.6.1.-</ecNumber>
        </recommendedName>
    </domain>
    <domain>
        <recommendedName>
            <fullName evidence="12">GDP polyribonucleotidyltransferase</fullName>
            <ecNumber evidence="12">2.7.7.88</ecNumber>
        </recommendedName>
        <alternativeName>
            <fullName evidence="12">PRNTase</fullName>
        </alternativeName>
    </domain>
    <domain>
        <recommendedName>
            <fullName evidence="12">mRNA (nucleoside-2'-O-)-methyltransferase</fullName>
            <shortName evidence="12">N1-2'-O-MTase</shortName>
            <ecNumber evidence="12">2.1.1.-</ecNumber>
        </recommendedName>
    </domain>
    <domain>
        <recommendedName>
            <fullName evidence="12">mRNA (guanine-N(7)-)-methyltransferase</fullName>
            <shortName evidence="12">G-N7-MTase</shortName>
        </recommendedName>
    </domain>
</protein>
<name>A0A3G3BTP8_9VIRU</name>
<dbReference type="GO" id="GO:0005524">
    <property type="term" value="F:ATP binding"/>
    <property type="evidence" value="ECO:0007669"/>
    <property type="project" value="UniProtKB-KW"/>
</dbReference>
<keyword evidence="3 12" id="KW-0489">Methyltransferase</keyword>
<reference evidence="15" key="1">
    <citation type="submission" date="2018-10" db="EMBL/GenBank/DDBJ databases">
        <title>Extensive Diversity of RNA Viruses in Australian Ticks.</title>
        <authorList>
            <person name="Harvey E."/>
            <person name="Rose K."/>
            <person name="Eden J.-S."/>
            <person name="Lo N."/>
            <person name="Abeyasuriya T."/>
            <person name="Shi M."/>
            <person name="Doggett S.L."/>
            <person name="Holmes E.C."/>
        </authorList>
    </citation>
    <scope>NUCLEOTIDE SEQUENCE</scope>
</reference>
<evidence type="ECO:0000259" key="14">
    <source>
        <dbReference type="PROSITE" id="PS51590"/>
    </source>
</evidence>
<evidence type="ECO:0000256" key="5">
    <source>
        <dbReference type="ARBA" id="ARBA00022801"/>
    </source>
</evidence>
<evidence type="ECO:0000256" key="2">
    <source>
        <dbReference type="ARBA" id="ARBA00007934"/>
    </source>
</evidence>
<dbReference type="GO" id="GO:0030430">
    <property type="term" value="C:host cell cytoplasm"/>
    <property type="evidence" value="ECO:0007669"/>
    <property type="project" value="UniProtKB-SubCell"/>
</dbReference>
<evidence type="ECO:0000256" key="6">
    <source>
        <dbReference type="ARBA" id="ARBA00023268"/>
    </source>
</evidence>
<keyword evidence="12" id="KW-0548">Nucleotidyltransferase</keyword>
<evidence type="ECO:0000313" key="15">
    <source>
        <dbReference type="EMBL" id="AYP67539.1"/>
    </source>
</evidence>
<dbReference type="InterPro" id="IPR025786">
    <property type="entry name" value="Mononega_L_MeTrfase"/>
</dbReference>
<dbReference type="Pfam" id="PF00946">
    <property type="entry name" value="Mononeg_RNA_pol"/>
    <property type="match status" value="1"/>
</dbReference>
<keyword evidence="4 12" id="KW-0949">S-adenosyl-L-methionine</keyword>
<evidence type="ECO:0000256" key="7">
    <source>
        <dbReference type="ARBA" id="ARBA00024494"/>
    </source>
</evidence>
<evidence type="ECO:0000256" key="1">
    <source>
        <dbReference type="ARBA" id="ARBA00003132"/>
    </source>
</evidence>
<keyword evidence="12" id="KW-1035">Host cytoplasm</keyword>
<comment type="function">
    <text evidence="12">RNA-directed RNA polymerase that catalyzes the transcription of viral mRNAs, their capping and polyadenylation. The template is composed of the viral RNA tightly encapsidated by the nucleoprotein (N). The viral polymerase binds to the genomic RNA at the 3' leader promoter, and transcribes subsequently all viral mRNAs with a decreasing efficiency. The first gene is the most transcribed, and the last the least transcribed. The viral phosphoprotein acts as a processivity factor. Capping is concomitant with initiation of mRNA transcription. Indeed, a GDP polyribonucleotidyl transferase (PRNTase) adds the cap structure when the nascent RNA chain length has reached few nucleotides. Ribose 2'-O methylation of viral mRNA cap precedes and facilitates subsequent guanine-N-7 methylation, both activities being carried by the viral polymerase. Polyadenylation of mRNAs occur by a stuttering mechanism at a slipery stop site present at the end viral genes. After finishing transcription of a mRNA, the polymerase can resume transcription of the downstream gene.</text>
</comment>
<dbReference type="Pfam" id="PF14318">
    <property type="entry name" value="Mononeg_mRNAcap"/>
    <property type="match status" value="1"/>
</dbReference>
<dbReference type="PROSITE" id="PS50526">
    <property type="entry name" value="RDRP_SSRNA_NEG_NONSEG"/>
    <property type="match status" value="1"/>
</dbReference>
<comment type="similarity">
    <text evidence="2 12">Belongs to the paramyxovirus L protein family.</text>
</comment>
<proteinExistence type="inferred from homology"/>
<dbReference type="PROSITE" id="PS51590">
    <property type="entry name" value="SAM_MT_MNV_L"/>
    <property type="match status" value="1"/>
</dbReference>
<evidence type="ECO:0000256" key="3">
    <source>
        <dbReference type="ARBA" id="ARBA00022603"/>
    </source>
</evidence>
<keyword evidence="12" id="KW-0067">ATP-binding</keyword>
<dbReference type="GO" id="GO:0004482">
    <property type="term" value="F:mRNA 5'-cap (guanine-N7-)-methyltransferase activity"/>
    <property type="evidence" value="ECO:0007669"/>
    <property type="project" value="InterPro"/>
</dbReference>
<organism evidence="15">
    <name type="scientific">Quarantine head virus</name>
    <dbReference type="NCBI Taxonomy" id="2485877"/>
    <lineage>
        <taxon>Viruses</taxon>
        <taxon>Riboviria</taxon>
    </lineage>
</organism>
<comment type="catalytic activity">
    <reaction evidence="7">
        <text>a 5'-end triphospho-adenylyl-adenylyl-cytidylyl-adenosine in mRNA + GDP + H(+) = a 5'-end (5'-triphosphoguanosine)-adenylyl-adenylyl-cytidylyl-adenosine in mRNA + diphosphate</text>
        <dbReference type="Rhea" id="RHEA:65436"/>
        <dbReference type="Rhea" id="RHEA-COMP:16797"/>
        <dbReference type="Rhea" id="RHEA-COMP:16799"/>
        <dbReference type="ChEBI" id="CHEBI:15378"/>
        <dbReference type="ChEBI" id="CHEBI:33019"/>
        <dbReference type="ChEBI" id="CHEBI:58189"/>
        <dbReference type="ChEBI" id="CHEBI:156484"/>
        <dbReference type="ChEBI" id="CHEBI:156503"/>
        <dbReference type="EC" id="2.7.7.88"/>
    </reaction>
</comment>
<evidence type="ECO:0000256" key="12">
    <source>
        <dbReference type="PIRNR" id="PIRNR000830"/>
    </source>
</evidence>
<keyword evidence="12" id="KW-0506">mRNA capping</keyword>
<comment type="catalytic activity">
    <reaction evidence="8 12">
        <text>a 5'-end (5'-triphosphoguanosine)-(2'-O-methyladenylyl)-adenylyl-cytidylyl-adenosine in mRNA + S-adenosyl-L-methionine = a 5'-end (N(7)-methyl 5'-triphosphoguanosine)-(2'-O-methyladenylyl)-adenylyl-cytidylyl-adenosine in mRNA + S-adenosyl-L-homocysteine</text>
        <dbReference type="Rhea" id="RHEA:65440"/>
        <dbReference type="Rhea" id="RHEA-COMP:16798"/>
        <dbReference type="Rhea" id="RHEA-COMP:16801"/>
        <dbReference type="ChEBI" id="CHEBI:57856"/>
        <dbReference type="ChEBI" id="CHEBI:59789"/>
        <dbReference type="ChEBI" id="CHEBI:156482"/>
        <dbReference type="ChEBI" id="CHEBI:156483"/>
    </reaction>
</comment>
<keyword evidence="12" id="KW-0808">Transferase</keyword>
<comment type="function">
    <text evidence="1 12">RNA-directed RNA polymerase that catalyzes the replication of viral genomic RNA. The template is composed of the viral RNA tightly encapsidated by the nucleoprotein (N). The replicase mode is dependent on intracellular N protein concentration. In this mode, the polymerase replicates the whole viral genome without recognizing transcriptional signals, and the replicated genome is not caped or polyadenylated.</text>
</comment>
<accession>A0A3G3BTP8</accession>
<dbReference type="EC" id="3.6.1.-" evidence="12"/>
<dbReference type="PIRSF" id="PIRSF000830">
    <property type="entry name" value="RNA_pol_ParamyxoV"/>
    <property type="match status" value="1"/>
</dbReference>
<keyword evidence="12" id="KW-0547">Nucleotide-binding</keyword>
<keyword evidence="12" id="KW-0946">Virion</keyword>
<dbReference type="GO" id="GO:0003924">
    <property type="term" value="F:GTPase activity"/>
    <property type="evidence" value="ECO:0007669"/>
    <property type="project" value="RHEA"/>
</dbReference>
<comment type="catalytic activity">
    <reaction evidence="12">
        <text>RNA(n) + a ribonucleoside 5'-triphosphate = RNA(n+1) + diphosphate</text>
        <dbReference type="Rhea" id="RHEA:21248"/>
        <dbReference type="Rhea" id="RHEA-COMP:14527"/>
        <dbReference type="Rhea" id="RHEA-COMP:17342"/>
        <dbReference type="ChEBI" id="CHEBI:33019"/>
        <dbReference type="ChEBI" id="CHEBI:61557"/>
        <dbReference type="ChEBI" id="CHEBI:140395"/>
        <dbReference type="EC" id="2.7.7.48"/>
    </reaction>
</comment>
<feature type="domain" description="Mononegavirus-type SAM-dependent 2'-O-MTase" evidence="14">
    <location>
        <begin position="1683"/>
        <end position="1877"/>
    </location>
</feature>